<dbReference type="Gene3D" id="3.50.50.60">
    <property type="entry name" value="FAD/NAD(P)-binding domain"/>
    <property type="match status" value="2"/>
</dbReference>
<dbReference type="GO" id="GO:0016491">
    <property type="term" value="F:oxidoreductase activity"/>
    <property type="evidence" value="ECO:0007669"/>
    <property type="project" value="UniProtKB-KW"/>
</dbReference>
<dbReference type="PANTHER" id="PTHR13847">
    <property type="entry name" value="SARCOSINE DEHYDROGENASE-RELATED"/>
    <property type="match status" value="1"/>
</dbReference>
<keyword evidence="4" id="KW-1185">Reference proteome</keyword>
<reference evidence="3 4" key="1">
    <citation type="submission" date="2019-12" db="EMBL/GenBank/DDBJ databases">
        <authorList>
            <person name="Li M."/>
        </authorList>
    </citation>
    <scope>NUCLEOTIDE SEQUENCE [LARGE SCALE GENOMIC DNA]</scope>
    <source>
        <strain evidence="3 4">GBMRC 2024</strain>
    </source>
</reference>
<keyword evidence="1" id="KW-0560">Oxidoreductase</keyword>
<evidence type="ECO:0000259" key="2">
    <source>
        <dbReference type="Pfam" id="PF01266"/>
    </source>
</evidence>
<dbReference type="EMBL" id="WUMU01000004">
    <property type="protein sequence ID" value="MXN17520.1"/>
    <property type="molecule type" value="Genomic_DNA"/>
</dbReference>
<dbReference type="SUPFAM" id="SSF54373">
    <property type="entry name" value="FAD-linked reductases, C-terminal domain"/>
    <property type="match status" value="1"/>
</dbReference>
<comment type="caution">
    <text evidence="3">The sequence shown here is derived from an EMBL/GenBank/DDBJ whole genome shotgun (WGS) entry which is preliminary data.</text>
</comment>
<gene>
    <name evidence="3" type="ORF">GR170_06725</name>
</gene>
<dbReference type="GO" id="GO:0005737">
    <property type="term" value="C:cytoplasm"/>
    <property type="evidence" value="ECO:0007669"/>
    <property type="project" value="TreeGrafter"/>
</dbReference>
<dbReference type="InterPro" id="IPR006076">
    <property type="entry name" value="FAD-dep_OxRdtase"/>
</dbReference>
<name>A0A6L7G254_9RHOB</name>
<dbReference type="InterPro" id="IPR036188">
    <property type="entry name" value="FAD/NAD-bd_sf"/>
</dbReference>
<evidence type="ECO:0000313" key="4">
    <source>
        <dbReference type="Proteomes" id="UP000477911"/>
    </source>
</evidence>
<dbReference type="PANTHER" id="PTHR13847:SF289">
    <property type="entry name" value="GLYCINE OXIDASE"/>
    <property type="match status" value="1"/>
</dbReference>
<feature type="domain" description="FAD dependent oxidoreductase" evidence="2">
    <location>
        <begin position="4"/>
        <end position="389"/>
    </location>
</feature>
<proteinExistence type="predicted"/>
<dbReference type="Gene3D" id="3.30.9.10">
    <property type="entry name" value="D-Amino Acid Oxidase, subunit A, domain 2"/>
    <property type="match status" value="1"/>
</dbReference>
<protein>
    <submittedName>
        <fullName evidence="3">FAD-dependent oxidoreductase</fullName>
    </submittedName>
</protein>
<evidence type="ECO:0000256" key="1">
    <source>
        <dbReference type="ARBA" id="ARBA00023002"/>
    </source>
</evidence>
<evidence type="ECO:0000313" key="3">
    <source>
        <dbReference type="EMBL" id="MXN17520.1"/>
    </source>
</evidence>
<dbReference type="Pfam" id="PF01266">
    <property type="entry name" value="DAO"/>
    <property type="match status" value="1"/>
</dbReference>
<dbReference type="SUPFAM" id="SSF51905">
    <property type="entry name" value="FAD/NAD(P)-binding domain"/>
    <property type="match status" value="1"/>
</dbReference>
<sequence>MAEFLVLGAGMVGVSTALALQSQGHAVTLIDRRDPGRETSFGNAGFIQVEAAEPYALPHDLRTLLGYVSGRSNDVVWSPTAVLRQAGALLGYYVTSGRRRHRALSVHYAALTLRAAEDHAPLIAASGSANLIARDGYHVVYHSPRRFEAAAKDFERITSSYGRLGRVLDGNAYLAEEPALLRPPAGAVHWQQSWTCADPGGLTAAYATLFEARGGRIMAGDALTLAQEGSGWHVTTTEGPVSAAQVVVALGPWSPELLKRFGYHIPMVFKRGYHGHFEAPAQPRTPVMDNAYGVVLSPMRAGLRVATGAALVDLNAPQDPRQLERGVEGARRLFAIGARKPETQWHGTRPCMPDMLPVVGAAPRHPGMWFHFGHGHQGFTLGPTTSALLLEAIEHRTSPLLEAISPAARRY</sequence>
<accession>A0A6L7G254</accession>
<dbReference type="RefSeq" id="WP_160892908.1">
    <property type="nucleotide sequence ID" value="NZ_WUMU01000004.1"/>
</dbReference>
<dbReference type="AlphaFoldDB" id="A0A6L7G254"/>
<organism evidence="3 4">
    <name type="scientific">Pseudooceanicola albus</name>
    <dbReference type="NCBI Taxonomy" id="2692189"/>
    <lineage>
        <taxon>Bacteria</taxon>
        <taxon>Pseudomonadati</taxon>
        <taxon>Pseudomonadota</taxon>
        <taxon>Alphaproteobacteria</taxon>
        <taxon>Rhodobacterales</taxon>
        <taxon>Paracoccaceae</taxon>
        <taxon>Pseudooceanicola</taxon>
    </lineage>
</organism>
<dbReference type="Proteomes" id="UP000477911">
    <property type="component" value="Unassembled WGS sequence"/>
</dbReference>